<protein>
    <recommendedName>
        <fullName evidence="3">Alpha/beta hydrolase fold-3 domain-containing protein</fullName>
    </recommendedName>
</protein>
<accession>A0A420YLE4</accession>
<dbReference type="Gene3D" id="3.40.50.1820">
    <property type="entry name" value="alpha/beta hydrolase"/>
    <property type="match status" value="1"/>
</dbReference>
<sequence>MQRWRPFRTICPATIKQSLRWSSSQGDVQTVRVRCASSGNIALNLHNVSQLGPSRPLVIYLPPFSHRGDPSPTPIPRFLQSYPVAVINYRWLDPTSNGPVTPSSQWPFPIHDTLFGYSWLLETFTPPETARRDVYVYGSYLGASLAAGLALSETYPHQRMAVRGVMAYNGIYNWTMFLPDHPVHRDKSLAATMTNLSLDDEGSYFNYLRRTMPTLFASPSHLFDPFASPSLFFHNPGLLVPEDFNTSTLSKSLTSAIDALAESSSSSDIEEDQVSPALKAPRKSYLGFPPRHSTLKIPEALLMYEQSASEAKANRRAYRGRRGTSASKKKPEINDFDSQAAELAGLMRRSVEKVELRDRKKWDVDYDDDGEAARRVEVRNVGSDELDGELGQHGQNVAAAWLEERIG</sequence>
<keyword evidence="2" id="KW-1185">Reference proteome</keyword>
<name>A0A420YLE4_9PEZI</name>
<dbReference type="AlphaFoldDB" id="A0A420YLE4"/>
<organism evidence="1 2">
    <name type="scientific">Coniochaeta pulveracea</name>
    <dbReference type="NCBI Taxonomy" id="177199"/>
    <lineage>
        <taxon>Eukaryota</taxon>
        <taxon>Fungi</taxon>
        <taxon>Dikarya</taxon>
        <taxon>Ascomycota</taxon>
        <taxon>Pezizomycotina</taxon>
        <taxon>Sordariomycetes</taxon>
        <taxon>Sordariomycetidae</taxon>
        <taxon>Coniochaetales</taxon>
        <taxon>Coniochaetaceae</taxon>
        <taxon>Coniochaeta</taxon>
    </lineage>
</organism>
<evidence type="ECO:0000313" key="2">
    <source>
        <dbReference type="Proteomes" id="UP000275385"/>
    </source>
</evidence>
<dbReference type="SUPFAM" id="SSF53474">
    <property type="entry name" value="alpha/beta-Hydrolases"/>
    <property type="match status" value="1"/>
</dbReference>
<dbReference type="OrthoDB" id="5396420at2759"/>
<reference evidence="1 2" key="1">
    <citation type="submission" date="2018-08" db="EMBL/GenBank/DDBJ databases">
        <title>Draft genome of the lignicolous fungus Coniochaeta pulveracea.</title>
        <authorList>
            <person name="Borstlap C.J."/>
            <person name="De Witt R.N."/>
            <person name="Botha A."/>
            <person name="Volschenk H."/>
        </authorList>
    </citation>
    <scope>NUCLEOTIDE SEQUENCE [LARGE SCALE GENOMIC DNA]</scope>
    <source>
        <strain evidence="1 2">CAB683</strain>
    </source>
</reference>
<gene>
    <name evidence="1" type="ORF">DL546_009516</name>
</gene>
<proteinExistence type="predicted"/>
<evidence type="ECO:0008006" key="3">
    <source>
        <dbReference type="Google" id="ProtNLM"/>
    </source>
</evidence>
<comment type="caution">
    <text evidence="1">The sequence shown here is derived from an EMBL/GenBank/DDBJ whole genome shotgun (WGS) entry which is preliminary data.</text>
</comment>
<evidence type="ECO:0000313" key="1">
    <source>
        <dbReference type="EMBL" id="RKU48688.1"/>
    </source>
</evidence>
<dbReference type="EMBL" id="QVQW01000004">
    <property type="protein sequence ID" value="RKU48688.1"/>
    <property type="molecule type" value="Genomic_DNA"/>
</dbReference>
<dbReference type="InterPro" id="IPR029058">
    <property type="entry name" value="AB_hydrolase_fold"/>
</dbReference>
<dbReference type="Proteomes" id="UP000275385">
    <property type="component" value="Unassembled WGS sequence"/>
</dbReference>
<dbReference type="STRING" id="177199.A0A420YLE4"/>